<reference evidence="5" key="1">
    <citation type="journal article" date="2021" name="Nat. Commun.">
        <title>Genetic determinants of endophytism in the Arabidopsis root mycobiome.</title>
        <authorList>
            <person name="Mesny F."/>
            <person name="Miyauchi S."/>
            <person name="Thiergart T."/>
            <person name="Pickel B."/>
            <person name="Atanasova L."/>
            <person name="Karlsson M."/>
            <person name="Huettel B."/>
            <person name="Barry K.W."/>
            <person name="Haridas S."/>
            <person name="Chen C."/>
            <person name="Bauer D."/>
            <person name="Andreopoulos W."/>
            <person name="Pangilinan J."/>
            <person name="LaButti K."/>
            <person name="Riley R."/>
            <person name="Lipzen A."/>
            <person name="Clum A."/>
            <person name="Drula E."/>
            <person name="Henrissat B."/>
            <person name="Kohler A."/>
            <person name="Grigoriev I.V."/>
            <person name="Martin F.M."/>
            <person name="Hacquard S."/>
        </authorList>
    </citation>
    <scope>NUCLEOTIDE SEQUENCE</scope>
    <source>
        <strain evidence="5">MPI-CAGE-AT-0147</strain>
    </source>
</reference>
<keyword evidence="4" id="KW-0560">Oxidoreductase</keyword>
<dbReference type="PANTHER" id="PTHR42877:SF7">
    <property type="entry name" value="FLAVIN-BINDING MONOOXYGENASE-RELATED"/>
    <property type="match status" value="1"/>
</dbReference>
<organism evidence="5 6">
    <name type="scientific">Dactylonectria macrodidyma</name>
    <dbReference type="NCBI Taxonomy" id="307937"/>
    <lineage>
        <taxon>Eukaryota</taxon>
        <taxon>Fungi</taxon>
        <taxon>Dikarya</taxon>
        <taxon>Ascomycota</taxon>
        <taxon>Pezizomycotina</taxon>
        <taxon>Sordariomycetes</taxon>
        <taxon>Hypocreomycetidae</taxon>
        <taxon>Hypocreales</taxon>
        <taxon>Nectriaceae</taxon>
        <taxon>Dactylonectria</taxon>
    </lineage>
</organism>
<evidence type="ECO:0000256" key="3">
    <source>
        <dbReference type="ARBA" id="ARBA00022827"/>
    </source>
</evidence>
<evidence type="ECO:0000256" key="4">
    <source>
        <dbReference type="ARBA" id="ARBA00023002"/>
    </source>
</evidence>
<comment type="caution">
    <text evidence="5">The sequence shown here is derived from an EMBL/GenBank/DDBJ whole genome shotgun (WGS) entry which is preliminary data.</text>
</comment>
<name>A0A9P9IMJ7_9HYPO</name>
<dbReference type="GO" id="GO:0050660">
    <property type="term" value="F:flavin adenine dinucleotide binding"/>
    <property type="evidence" value="ECO:0007669"/>
    <property type="project" value="InterPro"/>
</dbReference>
<dbReference type="Pfam" id="PF00743">
    <property type="entry name" value="FMO-like"/>
    <property type="match status" value="1"/>
</dbReference>
<evidence type="ECO:0000256" key="1">
    <source>
        <dbReference type="ARBA" id="ARBA00010139"/>
    </source>
</evidence>
<dbReference type="PANTHER" id="PTHR42877">
    <property type="entry name" value="L-ORNITHINE N(5)-MONOOXYGENASE-RELATED"/>
    <property type="match status" value="1"/>
</dbReference>
<dbReference type="InterPro" id="IPR051209">
    <property type="entry name" value="FAD-bind_Monooxygenase_sf"/>
</dbReference>
<dbReference type="InterPro" id="IPR020946">
    <property type="entry name" value="Flavin_mOase-like"/>
</dbReference>
<dbReference type="InterPro" id="IPR036188">
    <property type="entry name" value="FAD/NAD-bd_sf"/>
</dbReference>
<gene>
    <name evidence="5" type="ORF">EDB81DRAFT_810265</name>
</gene>
<dbReference type="Gene3D" id="3.50.50.60">
    <property type="entry name" value="FAD/NAD(P)-binding domain"/>
    <property type="match status" value="2"/>
</dbReference>
<dbReference type="AlphaFoldDB" id="A0A9P9IMJ7"/>
<keyword evidence="5" id="KW-0503">Monooxygenase</keyword>
<proteinExistence type="inferred from homology"/>
<evidence type="ECO:0000313" key="5">
    <source>
        <dbReference type="EMBL" id="KAH7126002.1"/>
    </source>
</evidence>
<dbReference type="Proteomes" id="UP000738349">
    <property type="component" value="Unassembled WGS sequence"/>
</dbReference>
<dbReference type="Pfam" id="PF13450">
    <property type="entry name" value="NAD_binding_8"/>
    <property type="match status" value="1"/>
</dbReference>
<comment type="similarity">
    <text evidence="1">Belongs to the FAD-binding monooxygenase family.</text>
</comment>
<accession>A0A9P9IMJ7</accession>
<keyword evidence="6" id="KW-1185">Reference proteome</keyword>
<dbReference type="GO" id="GO:0004499">
    <property type="term" value="F:N,N-dimethylaniline monooxygenase activity"/>
    <property type="evidence" value="ECO:0007669"/>
    <property type="project" value="InterPro"/>
</dbReference>
<evidence type="ECO:0000256" key="2">
    <source>
        <dbReference type="ARBA" id="ARBA00022630"/>
    </source>
</evidence>
<dbReference type="OrthoDB" id="74360at2759"/>
<keyword evidence="2" id="KW-0285">Flavoprotein</keyword>
<sequence>MHLAETSTTAREPASLNGVHYSKPVDGLKESYRLKEALMGTKRNIKIIFMGMGPAGIDFSHALKERGQNIDLAIYEKNPDVGGTWYENRYPGCACDIPSVSYQYTWQRKPDWSHYYSGAKEIHQYLKDIVATNGLERYVKLNHKVVNAEWLEEKGQWKVSIERLSDGTVFDDYAEFFLNGGGHLNAYKWPEVQGLEDFKGPKVHSANWDESLDLKDKRVLVIGAGSSGVQIVPSIIDQVKSLDIVARSPTWITAGFAPKYAGENGNNFAYSAETKARFREDPKFYLEYCKAIESELTQRFRIVVNESVEALEARAFSEKEMTRKLASKPELIDFLMPKDFGIGCRRPTPGNGFLESLCHEKTTVLTKEIRILTQTGFVTDEGEHKEVDVVICATGFDTSFRPLFPVLANGRNVQDDLTSGDTVAYLGLNLPEVPNYFHYSGPYGPLGHGSAIPMIEAFTNYILQVIEKAQLEDIKKIQVKRSVAEQFTQHSDLFLKRTAWSGPCSSWFKAGDKARKPTLWPGSRLHYLMTLQRPRFEDYEITYLSGNPWNFLGDGFHVREYDGTDLTWYYGLLDGKDEQQKVPPEPVY</sequence>
<dbReference type="SUPFAM" id="SSF51905">
    <property type="entry name" value="FAD/NAD(P)-binding domain"/>
    <property type="match status" value="3"/>
</dbReference>
<evidence type="ECO:0000313" key="6">
    <source>
        <dbReference type="Proteomes" id="UP000738349"/>
    </source>
</evidence>
<keyword evidence="3" id="KW-0274">FAD</keyword>
<dbReference type="GO" id="GO:0050661">
    <property type="term" value="F:NADP binding"/>
    <property type="evidence" value="ECO:0007669"/>
    <property type="project" value="InterPro"/>
</dbReference>
<protein>
    <submittedName>
        <fullName evidence="5">Steroid monooxygenase</fullName>
    </submittedName>
</protein>
<dbReference type="EMBL" id="JAGMUV010000020">
    <property type="protein sequence ID" value="KAH7126002.1"/>
    <property type="molecule type" value="Genomic_DNA"/>
</dbReference>